<dbReference type="InterPro" id="IPR002885">
    <property type="entry name" value="PPR_rpt"/>
</dbReference>
<dbReference type="FunFam" id="1.25.40.10:FF:000688">
    <property type="entry name" value="Pentatricopeptide repeat-containing protein"/>
    <property type="match status" value="1"/>
</dbReference>
<dbReference type="OrthoDB" id="185373at2759"/>
<accession>A0A5J9TL92</accession>
<dbReference type="PANTHER" id="PTHR47926:SF343">
    <property type="entry name" value="PENTACOTRIPEPTIDE-REPEAT REGION OF PRORP DOMAIN-CONTAINING PROTEIN"/>
    <property type="match status" value="1"/>
</dbReference>
<dbReference type="EMBL" id="RWGY01000039">
    <property type="protein sequence ID" value="TVU12065.1"/>
    <property type="molecule type" value="Genomic_DNA"/>
</dbReference>
<dbReference type="InterPro" id="IPR046848">
    <property type="entry name" value="E_motif"/>
</dbReference>
<dbReference type="FunFam" id="1.25.40.10:FF:000343">
    <property type="entry name" value="Pentatricopeptide repeat-containing protein At3g58590"/>
    <property type="match status" value="1"/>
</dbReference>
<protein>
    <recommendedName>
        <fullName evidence="7">Pentatricopeptide repeat-containing protein</fullName>
    </recommendedName>
</protein>
<keyword evidence="6" id="KW-1185">Reference proteome</keyword>
<evidence type="ECO:0000256" key="2">
    <source>
        <dbReference type="ARBA" id="ARBA00022946"/>
    </source>
</evidence>
<feature type="compositionally biased region" description="Basic residues" evidence="4">
    <location>
        <begin position="897"/>
        <end position="924"/>
    </location>
</feature>
<gene>
    <name evidence="5" type="ORF">EJB05_45689</name>
</gene>
<organism evidence="5 6">
    <name type="scientific">Eragrostis curvula</name>
    <name type="common">weeping love grass</name>
    <dbReference type="NCBI Taxonomy" id="38414"/>
    <lineage>
        <taxon>Eukaryota</taxon>
        <taxon>Viridiplantae</taxon>
        <taxon>Streptophyta</taxon>
        <taxon>Embryophyta</taxon>
        <taxon>Tracheophyta</taxon>
        <taxon>Spermatophyta</taxon>
        <taxon>Magnoliopsida</taxon>
        <taxon>Liliopsida</taxon>
        <taxon>Poales</taxon>
        <taxon>Poaceae</taxon>
        <taxon>PACMAD clade</taxon>
        <taxon>Chloridoideae</taxon>
        <taxon>Eragrostideae</taxon>
        <taxon>Eragrostidinae</taxon>
        <taxon>Eragrostis</taxon>
    </lineage>
</organism>
<dbReference type="FunFam" id="1.25.40.10:FF:001827">
    <property type="entry name" value="Os02g0167200 protein"/>
    <property type="match status" value="1"/>
</dbReference>
<dbReference type="InterPro" id="IPR046960">
    <property type="entry name" value="PPR_At4g14850-like_plant"/>
</dbReference>
<evidence type="ECO:0000313" key="6">
    <source>
        <dbReference type="Proteomes" id="UP000324897"/>
    </source>
</evidence>
<dbReference type="GO" id="GO:0009451">
    <property type="term" value="P:RNA modification"/>
    <property type="evidence" value="ECO:0007669"/>
    <property type="project" value="InterPro"/>
</dbReference>
<feature type="repeat" description="PPR" evidence="3">
    <location>
        <begin position="599"/>
        <end position="634"/>
    </location>
</feature>
<dbReference type="NCBIfam" id="TIGR00756">
    <property type="entry name" value="PPR"/>
    <property type="match status" value="9"/>
</dbReference>
<evidence type="ECO:0000256" key="1">
    <source>
        <dbReference type="ARBA" id="ARBA00022737"/>
    </source>
</evidence>
<evidence type="ECO:0000313" key="5">
    <source>
        <dbReference type="EMBL" id="TVU12065.1"/>
    </source>
</evidence>
<keyword evidence="2" id="KW-0809">Transit peptide</keyword>
<dbReference type="FunFam" id="1.25.40.10:FF:002537">
    <property type="entry name" value="Pentatricopeptide repeat-containing protein"/>
    <property type="match status" value="1"/>
</dbReference>
<dbReference type="AlphaFoldDB" id="A0A5J9TL92"/>
<feature type="repeat" description="PPR" evidence="3">
    <location>
        <begin position="75"/>
        <end position="105"/>
    </location>
</feature>
<dbReference type="Gramene" id="TVU12065">
    <property type="protein sequence ID" value="TVU12065"/>
    <property type="gene ID" value="EJB05_45689"/>
</dbReference>
<reference evidence="5 6" key="1">
    <citation type="journal article" date="2019" name="Sci. Rep.">
        <title>A high-quality genome of Eragrostis curvula grass provides insights into Poaceae evolution and supports new strategies to enhance forage quality.</title>
        <authorList>
            <person name="Carballo J."/>
            <person name="Santos B.A.C.M."/>
            <person name="Zappacosta D."/>
            <person name="Garbus I."/>
            <person name="Selva J.P."/>
            <person name="Gallo C.A."/>
            <person name="Diaz A."/>
            <person name="Albertini E."/>
            <person name="Caccamo M."/>
            <person name="Echenique V."/>
        </authorList>
    </citation>
    <scope>NUCLEOTIDE SEQUENCE [LARGE SCALE GENOMIC DNA]</scope>
    <source>
        <strain evidence="6">cv. Victoria</strain>
        <tissue evidence="5">Leaf</tissue>
    </source>
</reference>
<evidence type="ECO:0000256" key="3">
    <source>
        <dbReference type="PROSITE-ProRule" id="PRU00708"/>
    </source>
</evidence>
<feature type="repeat" description="PPR" evidence="3">
    <location>
        <begin position="362"/>
        <end position="396"/>
    </location>
</feature>
<dbReference type="PANTHER" id="PTHR47926">
    <property type="entry name" value="PENTATRICOPEPTIDE REPEAT-CONTAINING PROTEIN"/>
    <property type="match status" value="1"/>
</dbReference>
<feature type="repeat" description="PPR" evidence="3">
    <location>
        <begin position="296"/>
        <end position="330"/>
    </location>
</feature>
<dbReference type="InterPro" id="IPR011990">
    <property type="entry name" value="TPR-like_helical_dom_sf"/>
</dbReference>
<feature type="region of interest" description="Disordered" evidence="4">
    <location>
        <begin position="885"/>
        <end position="967"/>
    </location>
</feature>
<sequence>MANLAAQLAAVLRACIKRSAGPKPSRAHAKAAHARVVAGGLADDTFLLNRLVELYSLAGLPCHALRAFRSLPNPNVYSYNVAISAACRAGDLAAAWDLLGAMPERNAVSWNTVISAVARSECPGDALGLYQGMLEEGLAPTHFTLASVLSACGAVAALNDGRRCHGLAVKVGLHGNPFVENALLGMYTKCGSVADAVRLFDGMARPNEVSFTAMMGGLAQSGSFEEALRLFARMSRTGIRVDPVAVSSVLGACAQACTGKDLDQTNTWGNSLMDMYAKGMEMNEAMKVFESMPSVSIVSWNILITGYGQAGCYDKAMAVLDLMQESGFEPNEVTYSNMLASCIKARDVPSARALFDKISRPSVTTWNTLLSGYCQEELHQDTIELFRRMQHQNVRPDRTTLAVILSSCSRLGILELGKQVHSASVRLLLHNDMFVASGLVDMYSKCGHIVIARNIFSGMTERDVVCWNSMISGLAIHSLNKEAFDFFKQMRENGMFPTESSYASMINSCARLSSIPQGRQIHGQVLKDGYDQNIYVGSALIDMYAKCGYMDDARLFFVCMMMKSIVAWNEMIHGYAQNGLGDKAVELFEYMLTAKQKPDSVTFIAVLTGCSHSGLVDKAIAFFNSMERTYGITPLAEHYTCLIDALGRAGRLVEVESLIDKMPYKDDPIVWEVLLAACVVHDNAELGECASKHLFRLDPKNPSPYVLLSNIYASLGRHGDASAVRELMSSRGIVKGRGYSWVDHKDGVRAFMVADNLGTNAGEFPMSSYNDHTSQIIEVHEDKDVLTDSKSDVAEVHRMDPNSGFKLKCRILSSTARPDCKWYSFSKVVDADLTNYKDLVDDISNEFPAGYGEVVSLFYFCAKSRSHIAVTCDQDLVAMFGNHTDSKVEQSTPQDKKKNKLKKDKKKMKRNVKEKKKKKGPPKRKPIDPTSVESPAMNKGTPKRKLTNPTPPDSPAMRTRSKLNLDV</sequence>
<dbReference type="PROSITE" id="PS51375">
    <property type="entry name" value="PPR"/>
    <property type="match status" value="8"/>
</dbReference>
<feature type="repeat" description="PPR" evidence="3">
    <location>
        <begin position="106"/>
        <end position="140"/>
    </location>
</feature>
<dbReference type="FunFam" id="1.25.40.10:FF:001374">
    <property type="entry name" value="Pentatricopeptide repeat-containing protein"/>
    <property type="match status" value="1"/>
</dbReference>
<dbReference type="Gene3D" id="1.25.40.10">
    <property type="entry name" value="Tetratricopeptide repeat domain"/>
    <property type="match status" value="6"/>
</dbReference>
<feature type="repeat" description="PPR" evidence="3">
    <location>
        <begin position="463"/>
        <end position="497"/>
    </location>
</feature>
<keyword evidence="1" id="KW-0677">Repeat</keyword>
<dbReference type="Pfam" id="PF20431">
    <property type="entry name" value="E_motif"/>
    <property type="match status" value="1"/>
</dbReference>
<dbReference type="Pfam" id="PF01535">
    <property type="entry name" value="PPR"/>
    <property type="match status" value="6"/>
</dbReference>
<evidence type="ECO:0008006" key="7">
    <source>
        <dbReference type="Google" id="ProtNLM"/>
    </source>
</evidence>
<feature type="repeat" description="PPR" evidence="3">
    <location>
        <begin position="207"/>
        <end position="241"/>
    </location>
</feature>
<proteinExistence type="predicted"/>
<dbReference type="Pfam" id="PF13041">
    <property type="entry name" value="PPR_2"/>
    <property type="match status" value="5"/>
</dbReference>
<dbReference type="GO" id="GO:0003723">
    <property type="term" value="F:RNA binding"/>
    <property type="evidence" value="ECO:0007669"/>
    <property type="project" value="InterPro"/>
</dbReference>
<feature type="non-terminal residue" evidence="5">
    <location>
        <position position="1"/>
    </location>
</feature>
<evidence type="ECO:0000256" key="4">
    <source>
        <dbReference type="SAM" id="MobiDB-lite"/>
    </source>
</evidence>
<name>A0A5J9TL92_9POAL</name>
<comment type="caution">
    <text evidence="5">The sequence shown here is derived from an EMBL/GenBank/DDBJ whole genome shotgun (WGS) entry which is preliminary data.</text>
</comment>
<dbReference type="FunFam" id="1.25.40.10:FF:001093">
    <property type="entry name" value="Pentatricopeptide repeat-containing protein At2g34400"/>
    <property type="match status" value="1"/>
</dbReference>
<feature type="repeat" description="PPR" evidence="3">
    <location>
        <begin position="564"/>
        <end position="598"/>
    </location>
</feature>
<dbReference type="Proteomes" id="UP000324897">
    <property type="component" value="Chromosome 3"/>
</dbReference>